<dbReference type="SMART" id="SM00091">
    <property type="entry name" value="PAS"/>
    <property type="match status" value="1"/>
</dbReference>
<dbReference type="InterPro" id="IPR043128">
    <property type="entry name" value="Rev_trsase/Diguanyl_cyclase"/>
</dbReference>
<dbReference type="AlphaFoldDB" id="K9TIC9"/>
<dbReference type="Pfam" id="PF00989">
    <property type="entry name" value="PAS"/>
    <property type="match status" value="1"/>
</dbReference>
<dbReference type="CDD" id="cd04620">
    <property type="entry name" value="CBS_two-component_sensor_histidine_kinase_repeat1"/>
    <property type="match status" value="1"/>
</dbReference>
<evidence type="ECO:0000256" key="1">
    <source>
        <dbReference type="PROSITE-ProRule" id="PRU00703"/>
    </source>
</evidence>
<keyword evidence="2" id="KW-0175">Coiled coil</keyword>
<dbReference type="PROSITE" id="PS50112">
    <property type="entry name" value="PAS"/>
    <property type="match status" value="1"/>
</dbReference>
<dbReference type="SUPFAM" id="SSF55785">
    <property type="entry name" value="PYP-like sensor domain (PAS domain)"/>
    <property type="match status" value="1"/>
</dbReference>
<dbReference type="GO" id="GO:0052621">
    <property type="term" value="F:diguanylate cyclase activity"/>
    <property type="evidence" value="ECO:0007669"/>
    <property type="project" value="TreeGrafter"/>
</dbReference>
<dbReference type="Pfam" id="PF01590">
    <property type="entry name" value="GAF"/>
    <property type="match status" value="1"/>
</dbReference>
<dbReference type="InterPro" id="IPR000644">
    <property type="entry name" value="CBS_dom"/>
</dbReference>
<dbReference type="PANTHER" id="PTHR45138">
    <property type="entry name" value="REGULATORY COMPONENTS OF SENSORY TRANSDUCTION SYSTEM"/>
    <property type="match status" value="1"/>
</dbReference>
<dbReference type="InterPro" id="IPR050469">
    <property type="entry name" value="Diguanylate_Cyclase"/>
</dbReference>
<dbReference type="InterPro" id="IPR016132">
    <property type="entry name" value="Phyto_chromo_attachment"/>
</dbReference>
<dbReference type="OrthoDB" id="433883at2"/>
<evidence type="ECO:0000259" key="4">
    <source>
        <dbReference type="PROSITE" id="PS50112"/>
    </source>
</evidence>
<accession>K9TIC9</accession>
<evidence type="ECO:0000259" key="5">
    <source>
        <dbReference type="PROSITE" id="PS50887"/>
    </source>
</evidence>
<dbReference type="GO" id="GO:0005886">
    <property type="term" value="C:plasma membrane"/>
    <property type="evidence" value="ECO:0007669"/>
    <property type="project" value="TreeGrafter"/>
</dbReference>
<dbReference type="RefSeq" id="WP_015149253.1">
    <property type="nucleotide sequence ID" value="NC_019693.1"/>
</dbReference>
<dbReference type="SUPFAM" id="SSF55073">
    <property type="entry name" value="Nucleotide cyclase"/>
    <property type="match status" value="1"/>
</dbReference>
<feature type="domain" description="Phytochrome chromophore attachment site" evidence="3">
    <location>
        <begin position="477"/>
        <end position="632"/>
    </location>
</feature>
<dbReference type="eggNOG" id="COG3829">
    <property type="taxonomic scope" value="Bacteria"/>
</dbReference>
<dbReference type="CDD" id="cd17774">
    <property type="entry name" value="CBS_two-component_sensor_histidine_kinase_repeat2"/>
    <property type="match status" value="1"/>
</dbReference>
<feature type="domain" description="PAS" evidence="4">
    <location>
        <begin position="329"/>
        <end position="383"/>
    </location>
</feature>
<reference evidence="7 8" key="1">
    <citation type="submission" date="2012-06" db="EMBL/GenBank/DDBJ databases">
        <title>Finished chromosome of genome of Oscillatoria acuminata PCC 6304.</title>
        <authorList>
            <consortium name="US DOE Joint Genome Institute"/>
            <person name="Gugger M."/>
            <person name="Coursin T."/>
            <person name="Rippka R."/>
            <person name="Tandeau De Marsac N."/>
            <person name="Huntemann M."/>
            <person name="Wei C.-L."/>
            <person name="Han J."/>
            <person name="Detter J.C."/>
            <person name="Han C."/>
            <person name="Tapia R."/>
            <person name="Davenport K."/>
            <person name="Daligault H."/>
            <person name="Erkkila T."/>
            <person name="Gu W."/>
            <person name="Munk A.C.C."/>
            <person name="Teshima H."/>
            <person name="Xu Y."/>
            <person name="Chain P."/>
            <person name="Chen A."/>
            <person name="Krypides N."/>
            <person name="Mavromatis K."/>
            <person name="Markowitz V."/>
            <person name="Szeto E."/>
            <person name="Ivanova N."/>
            <person name="Mikhailova N."/>
            <person name="Ovchinnikova G."/>
            <person name="Pagani I."/>
            <person name="Pati A."/>
            <person name="Goodwin L."/>
            <person name="Peters L."/>
            <person name="Pitluck S."/>
            <person name="Woyke T."/>
            <person name="Kerfeld C."/>
        </authorList>
    </citation>
    <scope>NUCLEOTIDE SEQUENCE [LARGE SCALE GENOMIC DNA]</scope>
    <source>
        <strain evidence="7 8">PCC 6304</strain>
    </source>
</reference>
<gene>
    <name evidence="7" type="ORF">Oscil6304_3021</name>
</gene>
<dbReference type="InterPro" id="IPR046342">
    <property type="entry name" value="CBS_dom_sf"/>
</dbReference>
<keyword evidence="8" id="KW-1185">Reference proteome</keyword>
<dbReference type="Proteomes" id="UP000010367">
    <property type="component" value="Chromosome"/>
</dbReference>
<feature type="domain" description="CBS" evidence="6">
    <location>
        <begin position="232"/>
        <end position="289"/>
    </location>
</feature>
<feature type="domain" description="GGDEF" evidence="5">
    <location>
        <begin position="687"/>
        <end position="822"/>
    </location>
</feature>
<feature type="coiled-coil region" evidence="2">
    <location>
        <begin position="291"/>
        <end position="325"/>
    </location>
</feature>
<dbReference type="FunFam" id="3.30.70.270:FF:000001">
    <property type="entry name" value="Diguanylate cyclase domain protein"/>
    <property type="match status" value="1"/>
</dbReference>
<dbReference type="Gene3D" id="3.30.450.40">
    <property type="match status" value="2"/>
</dbReference>
<dbReference type="InParanoid" id="K9TIC9"/>
<protein>
    <submittedName>
        <fullName evidence="7">PAS domain S-box/diguanylate cyclase (GGDEF) domain-containing protein</fullName>
    </submittedName>
</protein>
<dbReference type="SUPFAM" id="SSF55781">
    <property type="entry name" value="GAF domain-like"/>
    <property type="match status" value="1"/>
</dbReference>
<dbReference type="STRING" id="56110.Oscil6304_3021"/>
<evidence type="ECO:0000256" key="2">
    <source>
        <dbReference type="SAM" id="Coils"/>
    </source>
</evidence>
<dbReference type="PROSITE" id="PS51371">
    <property type="entry name" value="CBS"/>
    <property type="match status" value="4"/>
</dbReference>
<dbReference type="PATRIC" id="fig|56110.3.peg.3611"/>
<dbReference type="HOGENOM" id="CLU_000445_11_37_3"/>
<dbReference type="Gene3D" id="3.30.450.20">
    <property type="entry name" value="PAS domain"/>
    <property type="match status" value="1"/>
</dbReference>
<dbReference type="NCBIfam" id="TIGR00254">
    <property type="entry name" value="GGDEF"/>
    <property type="match status" value="1"/>
</dbReference>
<dbReference type="KEGG" id="oac:Oscil6304_3021"/>
<dbReference type="Gene3D" id="3.10.580.10">
    <property type="entry name" value="CBS-domain"/>
    <property type="match status" value="2"/>
</dbReference>
<feature type="domain" description="CBS" evidence="6">
    <location>
        <begin position="13"/>
        <end position="70"/>
    </location>
</feature>
<dbReference type="CDD" id="cd00130">
    <property type="entry name" value="PAS"/>
    <property type="match status" value="1"/>
</dbReference>
<dbReference type="Pfam" id="PF00990">
    <property type="entry name" value="GGDEF"/>
    <property type="match status" value="1"/>
</dbReference>
<dbReference type="InterPro" id="IPR035965">
    <property type="entry name" value="PAS-like_dom_sf"/>
</dbReference>
<dbReference type="SUPFAM" id="SSF54631">
    <property type="entry name" value="CBS-domain pair"/>
    <property type="match status" value="2"/>
</dbReference>
<dbReference type="InterPro" id="IPR000160">
    <property type="entry name" value="GGDEF_dom"/>
</dbReference>
<dbReference type="Pfam" id="PF00571">
    <property type="entry name" value="CBS"/>
    <property type="match status" value="4"/>
</dbReference>
<dbReference type="SMART" id="SM00267">
    <property type="entry name" value="GGDEF"/>
    <property type="match status" value="1"/>
</dbReference>
<dbReference type="InterPro" id="IPR029787">
    <property type="entry name" value="Nucleotide_cyclase"/>
</dbReference>
<dbReference type="eggNOG" id="COG2905">
    <property type="taxonomic scope" value="Bacteria"/>
</dbReference>
<dbReference type="PANTHER" id="PTHR45138:SF9">
    <property type="entry name" value="DIGUANYLATE CYCLASE DGCM-RELATED"/>
    <property type="match status" value="1"/>
</dbReference>
<feature type="domain" description="CBS" evidence="6">
    <location>
        <begin position="153"/>
        <end position="223"/>
    </location>
</feature>
<sequence length="822" mass="92520">MLESTAFSVQLAIDRHPLTVTPDTPVSSAIVLMSQVKSSCAIVVEADKILGIFTERDVVKLTAQTGDREIESFTKAFSKQPISALMTPRPFILQEEHLPDLVTLLDLLRQKQIRHLPIVDPDEKLRGTITYQSIREMIQPADWMRLRRVVEVMNPKVITASPSASVLELATLMNIHRVSCVAIAQNRNSDGVMQTPELPPIPIPIGIVTERDILQLQALELNLRKLTATEVMSSPLLLVQPTDCLWTAHQLMREYRVRRLVVADEGDSLQGIITQTSLLQGCTPMEMDVAITALQGLVEERTTELQQANEQLRREILERQHTEAALRLSQARLAGILDSADDAIISIDEIQRIQLFNQGAEKIFGYSAAEVMGQSLDLLLPENLRQQHRQYIKQFRYTPEVSRTMGTRSQVFGRRKDGSHFPAEASISKLEVGSERLFTVILRDITSRVAAQEALQLQLERERVMSAMRDRIRSSLNLKEILNTTVAEVRQFLNTDRVIIYRFHPDWSGKVVVESCGTRAREILNLTILDPCFGETHAQLYKKGRLKATPDIYTEPISPCHRNLLAQFQVKANLVVPILLNEDFSHNSEEELLENSVGDNNQLWGLLIAHHCQGPRQWQNWETEFLQELATQVAIAIQQSTLFEQLQAANQELHRIASLDGLTQVANRRCFDGFLDHEWRRLTREPADLSLILCDIDYFKPYNDTYGHQAGDECLQRVAAALRQCINPKLELIARYGGEEFAAVLPNTDLKSALELAERIRTEVAGLQIPHAQSQVSPYITMSLGVATLSPSFETTPTQLIANADEALYVAKAGGRNRVVCA</sequence>
<dbReference type="InterPro" id="IPR013767">
    <property type="entry name" value="PAS_fold"/>
</dbReference>
<name>K9TIC9_9CYAN</name>
<organism evidence="7 8">
    <name type="scientific">Oscillatoria acuminata PCC 6304</name>
    <dbReference type="NCBI Taxonomy" id="56110"/>
    <lineage>
        <taxon>Bacteria</taxon>
        <taxon>Bacillati</taxon>
        <taxon>Cyanobacteriota</taxon>
        <taxon>Cyanophyceae</taxon>
        <taxon>Oscillatoriophycideae</taxon>
        <taxon>Oscillatoriales</taxon>
        <taxon>Oscillatoriaceae</taxon>
        <taxon>Oscillatoria</taxon>
    </lineage>
</organism>
<dbReference type="InterPro" id="IPR000014">
    <property type="entry name" value="PAS"/>
</dbReference>
<dbReference type="InterPro" id="IPR029016">
    <property type="entry name" value="GAF-like_dom_sf"/>
</dbReference>
<proteinExistence type="predicted"/>
<dbReference type="GO" id="GO:0043709">
    <property type="term" value="P:cell adhesion involved in single-species biofilm formation"/>
    <property type="evidence" value="ECO:0007669"/>
    <property type="project" value="TreeGrafter"/>
</dbReference>
<evidence type="ECO:0000259" key="3">
    <source>
        <dbReference type="PROSITE" id="PS50046"/>
    </source>
</evidence>
<dbReference type="NCBIfam" id="TIGR00229">
    <property type="entry name" value="sensory_box"/>
    <property type="match status" value="1"/>
</dbReference>
<evidence type="ECO:0000259" key="6">
    <source>
        <dbReference type="PROSITE" id="PS51371"/>
    </source>
</evidence>
<dbReference type="GO" id="GO:0006355">
    <property type="term" value="P:regulation of DNA-templated transcription"/>
    <property type="evidence" value="ECO:0007669"/>
    <property type="project" value="InterPro"/>
</dbReference>
<dbReference type="PROSITE" id="PS50046">
    <property type="entry name" value="PHYTOCHROME_2"/>
    <property type="match status" value="1"/>
</dbReference>
<dbReference type="EMBL" id="CP003607">
    <property type="protein sequence ID" value="AFY82617.1"/>
    <property type="molecule type" value="Genomic_DNA"/>
</dbReference>
<dbReference type="Gene3D" id="3.30.70.270">
    <property type="match status" value="1"/>
</dbReference>
<evidence type="ECO:0000313" key="8">
    <source>
        <dbReference type="Proteomes" id="UP000010367"/>
    </source>
</evidence>
<keyword evidence="1" id="KW-0129">CBS domain</keyword>
<dbReference type="SMART" id="SM00116">
    <property type="entry name" value="CBS"/>
    <property type="match status" value="4"/>
</dbReference>
<dbReference type="InterPro" id="IPR003018">
    <property type="entry name" value="GAF"/>
</dbReference>
<dbReference type="eggNOG" id="COG3706">
    <property type="taxonomic scope" value="Bacteria"/>
</dbReference>
<dbReference type="PROSITE" id="PS50887">
    <property type="entry name" value="GGDEF"/>
    <property type="match status" value="1"/>
</dbReference>
<evidence type="ECO:0000313" key="7">
    <source>
        <dbReference type="EMBL" id="AFY82617.1"/>
    </source>
</evidence>
<dbReference type="GO" id="GO:1902201">
    <property type="term" value="P:negative regulation of bacterial-type flagellum-dependent cell motility"/>
    <property type="evidence" value="ECO:0007669"/>
    <property type="project" value="TreeGrafter"/>
</dbReference>
<dbReference type="CDD" id="cd01949">
    <property type="entry name" value="GGDEF"/>
    <property type="match status" value="1"/>
</dbReference>
<dbReference type="SMART" id="SM00065">
    <property type="entry name" value="GAF"/>
    <property type="match status" value="1"/>
</dbReference>
<feature type="domain" description="CBS" evidence="6">
    <location>
        <begin position="86"/>
        <end position="146"/>
    </location>
</feature>